<organism evidence="1 2">
    <name type="scientific">Panagrolaimus sp. ES5</name>
    <dbReference type="NCBI Taxonomy" id="591445"/>
    <lineage>
        <taxon>Eukaryota</taxon>
        <taxon>Metazoa</taxon>
        <taxon>Ecdysozoa</taxon>
        <taxon>Nematoda</taxon>
        <taxon>Chromadorea</taxon>
        <taxon>Rhabditida</taxon>
        <taxon>Tylenchina</taxon>
        <taxon>Panagrolaimomorpha</taxon>
        <taxon>Panagrolaimoidea</taxon>
        <taxon>Panagrolaimidae</taxon>
        <taxon>Panagrolaimus</taxon>
    </lineage>
</organism>
<evidence type="ECO:0000313" key="2">
    <source>
        <dbReference type="WBParaSite" id="ES5_v2.g22239.t1"/>
    </source>
</evidence>
<dbReference type="WBParaSite" id="ES5_v2.g22239.t1">
    <property type="protein sequence ID" value="ES5_v2.g22239.t1"/>
    <property type="gene ID" value="ES5_v2.g22239"/>
</dbReference>
<proteinExistence type="predicted"/>
<reference evidence="2" key="1">
    <citation type="submission" date="2022-11" db="UniProtKB">
        <authorList>
            <consortium name="WormBaseParasite"/>
        </authorList>
    </citation>
    <scope>IDENTIFICATION</scope>
</reference>
<evidence type="ECO:0000313" key="1">
    <source>
        <dbReference type="Proteomes" id="UP000887579"/>
    </source>
</evidence>
<protein>
    <submittedName>
        <fullName evidence="2">Uncharacterized protein</fullName>
    </submittedName>
</protein>
<accession>A0AC34FXQ8</accession>
<sequence length="120" mass="13617">MSGFADYIFDSTVKSGQTWKQNDLLLTKSYKNLYGIDTEENGSKLQNQGDKECKKSTLSLHIAEYENAFEVQNVDGICIDKQTFGLPRQQQQTAALMKPEMMQFKASQKLMNPISRGEII</sequence>
<dbReference type="Proteomes" id="UP000887579">
    <property type="component" value="Unplaced"/>
</dbReference>
<name>A0AC34FXQ8_9BILA</name>